<dbReference type="EMBL" id="CAJPEX010000464">
    <property type="protein sequence ID" value="CAG0915859.1"/>
    <property type="molecule type" value="Genomic_DNA"/>
</dbReference>
<dbReference type="Pfam" id="PF03221">
    <property type="entry name" value="HTH_Tnp_Tc5"/>
    <property type="match status" value="1"/>
</dbReference>
<comment type="subcellular location">
    <subcellularLocation>
        <location evidence="1">Nucleus</location>
    </subcellularLocation>
</comment>
<reference evidence="4" key="1">
    <citation type="submission" date="2020-11" db="EMBL/GenBank/DDBJ databases">
        <authorList>
            <person name="Tran Van P."/>
        </authorList>
    </citation>
    <scope>NUCLEOTIDE SEQUENCE</scope>
</reference>
<evidence type="ECO:0000256" key="2">
    <source>
        <dbReference type="ARBA" id="ARBA00023125"/>
    </source>
</evidence>
<dbReference type="Proteomes" id="UP000678499">
    <property type="component" value="Unassembled WGS sequence"/>
</dbReference>
<dbReference type="AlphaFoldDB" id="A0A7R9BI06"/>
<feature type="domain" description="HTH CENPB-type" evidence="3">
    <location>
        <begin position="33"/>
        <end position="68"/>
    </location>
</feature>
<proteinExistence type="predicted"/>
<dbReference type="OrthoDB" id="7995304at2759"/>
<keyword evidence="2" id="KW-0238">DNA-binding</keyword>
<evidence type="ECO:0000313" key="5">
    <source>
        <dbReference type="Proteomes" id="UP000678499"/>
    </source>
</evidence>
<evidence type="ECO:0000256" key="1">
    <source>
        <dbReference type="ARBA" id="ARBA00004123"/>
    </source>
</evidence>
<sequence length="187" mass="21411">MWSTRDKILGACETAPKGASRIPSKTQRHPVLDELEKLLLIWIEDMQRRGDPVSGEHICRKARKIYEELIKEYPDGEGVENEEEEDGIEEEIKGFKVCNINSASQVTVTQFWKEKFTIVESILLITKAWKRVTQKTLNSAWKTLMPRACQTAPELDDEEDQGILAEIVATARNLHMDVDEEDLTELV</sequence>
<evidence type="ECO:0000313" key="4">
    <source>
        <dbReference type="EMBL" id="CAD7275707.1"/>
    </source>
</evidence>
<dbReference type="EMBL" id="OA882501">
    <property type="protein sequence ID" value="CAD7275707.1"/>
    <property type="molecule type" value="Genomic_DNA"/>
</dbReference>
<name>A0A7R9BI06_9CRUS</name>
<dbReference type="SUPFAM" id="SSF46689">
    <property type="entry name" value="Homeodomain-like"/>
    <property type="match status" value="1"/>
</dbReference>
<dbReference type="GO" id="GO:0003677">
    <property type="term" value="F:DNA binding"/>
    <property type="evidence" value="ECO:0007669"/>
    <property type="project" value="UniProtKB-KW"/>
</dbReference>
<dbReference type="GO" id="GO:0005634">
    <property type="term" value="C:nucleus"/>
    <property type="evidence" value="ECO:0007669"/>
    <property type="project" value="UniProtKB-SubCell"/>
</dbReference>
<keyword evidence="5" id="KW-1185">Reference proteome</keyword>
<gene>
    <name evidence="4" type="ORF">NMOB1V02_LOCUS3496</name>
</gene>
<accession>A0A7R9BI06</accession>
<dbReference type="InterPro" id="IPR006600">
    <property type="entry name" value="HTH_CenpB_DNA-bd_dom"/>
</dbReference>
<organism evidence="4">
    <name type="scientific">Notodromas monacha</name>
    <dbReference type="NCBI Taxonomy" id="399045"/>
    <lineage>
        <taxon>Eukaryota</taxon>
        <taxon>Metazoa</taxon>
        <taxon>Ecdysozoa</taxon>
        <taxon>Arthropoda</taxon>
        <taxon>Crustacea</taxon>
        <taxon>Oligostraca</taxon>
        <taxon>Ostracoda</taxon>
        <taxon>Podocopa</taxon>
        <taxon>Podocopida</taxon>
        <taxon>Cypridocopina</taxon>
        <taxon>Cypridoidea</taxon>
        <taxon>Cyprididae</taxon>
        <taxon>Notodromas</taxon>
    </lineage>
</organism>
<evidence type="ECO:0000259" key="3">
    <source>
        <dbReference type="Pfam" id="PF03221"/>
    </source>
</evidence>
<protein>
    <recommendedName>
        <fullName evidence="3">HTH CENPB-type domain-containing protein</fullName>
    </recommendedName>
</protein>
<dbReference type="Gene3D" id="1.10.10.60">
    <property type="entry name" value="Homeodomain-like"/>
    <property type="match status" value="1"/>
</dbReference>
<dbReference type="InterPro" id="IPR009057">
    <property type="entry name" value="Homeodomain-like_sf"/>
</dbReference>